<evidence type="ECO:0000313" key="2">
    <source>
        <dbReference type="EMBL" id="GGK30159.1"/>
    </source>
</evidence>
<reference evidence="3" key="1">
    <citation type="journal article" date="2019" name="Int. J. Syst. Evol. Microbiol.">
        <title>The Global Catalogue of Microorganisms (GCM) 10K type strain sequencing project: providing services to taxonomists for standard genome sequencing and annotation.</title>
        <authorList>
            <consortium name="The Broad Institute Genomics Platform"/>
            <consortium name="The Broad Institute Genome Sequencing Center for Infectious Disease"/>
            <person name="Wu L."/>
            <person name="Ma J."/>
        </authorList>
    </citation>
    <scope>NUCLEOTIDE SEQUENCE [LARGE SCALE GENOMIC DNA]</scope>
    <source>
        <strain evidence="3">CGMCC 4.7275</strain>
    </source>
</reference>
<protein>
    <recommendedName>
        <fullName evidence="4">Secreted protein</fullName>
    </recommendedName>
</protein>
<feature type="compositionally biased region" description="Basic and acidic residues" evidence="1">
    <location>
        <begin position="196"/>
        <end position="215"/>
    </location>
</feature>
<evidence type="ECO:0000256" key="1">
    <source>
        <dbReference type="SAM" id="MobiDB-lite"/>
    </source>
</evidence>
<comment type="caution">
    <text evidence="2">The sequence shown here is derived from an EMBL/GenBank/DDBJ whole genome shotgun (WGS) entry which is preliminary data.</text>
</comment>
<organism evidence="2 3">
    <name type="scientific">Streptomyces camponoticapitis</name>
    <dbReference type="NCBI Taxonomy" id="1616125"/>
    <lineage>
        <taxon>Bacteria</taxon>
        <taxon>Bacillati</taxon>
        <taxon>Actinomycetota</taxon>
        <taxon>Actinomycetes</taxon>
        <taxon>Kitasatosporales</taxon>
        <taxon>Streptomycetaceae</taxon>
        <taxon>Streptomyces</taxon>
    </lineage>
</organism>
<evidence type="ECO:0000313" key="3">
    <source>
        <dbReference type="Proteomes" id="UP000660265"/>
    </source>
</evidence>
<proteinExistence type="predicted"/>
<dbReference type="Proteomes" id="UP000660265">
    <property type="component" value="Unassembled WGS sequence"/>
</dbReference>
<gene>
    <name evidence="2" type="ORF">GCM10011583_72600</name>
</gene>
<feature type="region of interest" description="Disordered" evidence="1">
    <location>
        <begin position="192"/>
        <end position="215"/>
    </location>
</feature>
<name>A0ABQ2EXS3_9ACTN</name>
<evidence type="ECO:0008006" key="4">
    <source>
        <dbReference type="Google" id="ProtNLM"/>
    </source>
</evidence>
<sequence length="215" mass="24352">MDWISPLTGHLGVFIGAAISLIGSKRVADQQPTDAQAARDATERIAVASALSTTLAALFAKARQVPHDAFPYRSPRGDSEEQQYARQRAAEKVWEEEWWPLLRDTRMAALEVRDHGLRELLADAVRYREDLDVMEVALHGRHRALVVSRTVDHVIECVFAWRRGENLPAQTEDFEAMKGSWQVWADTNEALAQHQQLEEERRRRRAGTDDRGSGS</sequence>
<keyword evidence="3" id="KW-1185">Reference proteome</keyword>
<accession>A0ABQ2EXS3</accession>
<dbReference type="EMBL" id="BMMV01000040">
    <property type="protein sequence ID" value="GGK30159.1"/>
    <property type="molecule type" value="Genomic_DNA"/>
</dbReference>
<dbReference type="RefSeq" id="WP_189111835.1">
    <property type="nucleotide sequence ID" value="NZ_BMMV01000040.1"/>
</dbReference>